<accession>A0A378MVS0</accession>
<evidence type="ECO:0000259" key="2">
    <source>
        <dbReference type="PROSITE" id="PS50110"/>
    </source>
</evidence>
<dbReference type="SUPFAM" id="SSF52172">
    <property type="entry name" value="CheY-like"/>
    <property type="match status" value="1"/>
</dbReference>
<name>A0A378MVS0_MANHA</name>
<protein>
    <submittedName>
        <fullName evidence="3">Nitrate/nitrite response regulator protein narL</fullName>
    </submittedName>
</protein>
<gene>
    <name evidence="3" type="primary">narL_2</name>
    <name evidence="3" type="ORF">NCTC10638_01525</name>
</gene>
<dbReference type="GO" id="GO:0000160">
    <property type="term" value="P:phosphorelay signal transduction system"/>
    <property type="evidence" value="ECO:0007669"/>
    <property type="project" value="InterPro"/>
</dbReference>
<dbReference type="InterPro" id="IPR001789">
    <property type="entry name" value="Sig_transdc_resp-reg_receiver"/>
</dbReference>
<sequence>MTAPTQILLIDDHPLMRQGMRQLLELDHQFSVVGEASNGTTVSNLHYDLSRM</sequence>
<comment type="caution">
    <text evidence="1">Lacks conserved residue(s) required for the propagation of feature annotation.</text>
</comment>
<evidence type="ECO:0000256" key="1">
    <source>
        <dbReference type="PROSITE-ProRule" id="PRU00169"/>
    </source>
</evidence>
<organism evidence="3 4">
    <name type="scientific">Mannheimia haemolytica</name>
    <name type="common">Pasteurella haemolytica</name>
    <dbReference type="NCBI Taxonomy" id="75985"/>
    <lineage>
        <taxon>Bacteria</taxon>
        <taxon>Pseudomonadati</taxon>
        <taxon>Pseudomonadota</taxon>
        <taxon>Gammaproteobacteria</taxon>
        <taxon>Pasteurellales</taxon>
        <taxon>Pasteurellaceae</taxon>
        <taxon>Mannheimia</taxon>
    </lineage>
</organism>
<evidence type="ECO:0000313" key="4">
    <source>
        <dbReference type="Proteomes" id="UP000254802"/>
    </source>
</evidence>
<dbReference type="PROSITE" id="PS50110">
    <property type="entry name" value="RESPONSE_REGULATORY"/>
    <property type="match status" value="1"/>
</dbReference>
<evidence type="ECO:0000313" key="3">
    <source>
        <dbReference type="EMBL" id="STY60331.1"/>
    </source>
</evidence>
<dbReference type="InterPro" id="IPR011006">
    <property type="entry name" value="CheY-like_superfamily"/>
</dbReference>
<dbReference type="Proteomes" id="UP000254802">
    <property type="component" value="Unassembled WGS sequence"/>
</dbReference>
<dbReference type="Gene3D" id="3.40.50.2300">
    <property type="match status" value="1"/>
</dbReference>
<proteinExistence type="predicted"/>
<feature type="domain" description="Response regulatory" evidence="2">
    <location>
        <begin position="6"/>
        <end position="52"/>
    </location>
</feature>
<reference evidence="3 4" key="1">
    <citation type="submission" date="2018-06" db="EMBL/GenBank/DDBJ databases">
        <authorList>
            <consortium name="Pathogen Informatics"/>
            <person name="Doyle S."/>
        </authorList>
    </citation>
    <scope>NUCLEOTIDE SEQUENCE [LARGE SCALE GENOMIC DNA]</scope>
    <source>
        <strain evidence="3 4">NCTC10638</strain>
    </source>
</reference>
<dbReference type="AlphaFoldDB" id="A0A378MVS0"/>
<dbReference type="EMBL" id="UGPN01000002">
    <property type="protein sequence ID" value="STY60331.1"/>
    <property type="molecule type" value="Genomic_DNA"/>
</dbReference>